<proteinExistence type="predicted"/>
<dbReference type="Proteomes" id="UP001163603">
    <property type="component" value="Chromosome 4"/>
</dbReference>
<evidence type="ECO:0000313" key="2">
    <source>
        <dbReference type="Proteomes" id="UP001163603"/>
    </source>
</evidence>
<organism evidence="1 2">
    <name type="scientific">Pistacia integerrima</name>
    <dbReference type="NCBI Taxonomy" id="434235"/>
    <lineage>
        <taxon>Eukaryota</taxon>
        <taxon>Viridiplantae</taxon>
        <taxon>Streptophyta</taxon>
        <taxon>Embryophyta</taxon>
        <taxon>Tracheophyta</taxon>
        <taxon>Spermatophyta</taxon>
        <taxon>Magnoliopsida</taxon>
        <taxon>eudicotyledons</taxon>
        <taxon>Gunneridae</taxon>
        <taxon>Pentapetalae</taxon>
        <taxon>rosids</taxon>
        <taxon>malvids</taxon>
        <taxon>Sapindales</taxon>
        <taxon>Anacardiaceae</taxon>
        <taxon>Pistacia</taxon>
    </lineage>
</organism>
<name>A0ACC0YVF5_9ROSI</name>
<evidence type="ECO:0000313" key="1">
    <source>
        <dbReference type="EMBL" id="KAJ0042607.1"/>
    </source>
</evidence>
<dbReference type="EMBL" id="CM047739">
    <property type="protein sequence ID" value="KAJ0042607.1"/>
    <property type="molecule type" value="Genomic_DNA"/>
</dbReference>
<accession>A0ACC0YVF5</accession>
<sequence length="150" mass="16696">MYPNICYKTLSSYAGTIKTNPRELANAALSVSLKEVQSTSALVQKFSKGRDLRPREAGAIRDCVETIKDSVDDLQQSLAAMKDLKGPEFEWKMSDILTWVSAALTNEDTCMDNFEGYGMNVKIKDTVRGCIVRVSQLTSNALAFINKLKY</sequence>
<comment type="caution">
    <text evidence="1">The sequence shown here is derived from an EMBL/GenBank/DDBJ whole genome shotgun (WGS) entry which is preliminary data.</text>
</comment>
<reference evidence="2" key="1">
    <citation type="journal article" date="2023" name="G3 (Bethesda)">
        <title>Genome assembly and association tests identify interacting loci associated with vigor, precocity, and sex in interspecific pistachio rootstocks.</title>
        <authorList>
            <person name="Palmer W."/>
            <person name="Jacygrad E."/>
            <person name="Sagayaradj S."/>
            <person name="Cavanaugh K."/>
            <person name="Han R."/>
            <person name="Bertier L."/>
            <person name="Beede B."/>
            <person name="Kafkas S."/>
            <person name="Golino D."/>
            <person name="Preece J."/>
            <person name="Michelmore R."/>
        </authorList>
    </citation>
    <scope>NUCLEOTIDE SEQUENCE [LARGE SCALE GENOMIC DNA]</scope>
</reference>
<protein>
    <submittedName>
        <fullName evidence="1">Uncharacterized protein</fullName>
    </submittedName>
</protein>
<gene>
    <name evidence="1" type="ORF">Pint_17247</name>
</gene>
<keyword evidence="2" id="KW-1185">Reference proteome</keyword>